<dbReference type="AlphaFoldDB" id="A0A8T0JD95"/>
<proteinExistence type="predicted"/>
<protein>
    <submittedName>
        <fullName evidence="2">Uncharacterized protein</fullName>
    </submittedName>
</protein>
<evidence type="ECO:0000256" key="1">
    <source>
        <dbReference type="SAM" id="SignalP"/>
    </source>
</evidence>
<reference evidence="2" key="1">
    <citation type="submission" date="2020-06" db="EMBL/GenBank/DDBJ databases">
        <title>WGS assembly of Ceratodon purpureus strain R40.</title>
        <authorList>
            <person name="Carey S.B."/>
            <person name="Jenkins J."/>
            <person name="Shu S."/>
            <person name="Lovell J.T."/>
            <person name="Sreedasyam A."/>
            <person name="Maumus F."/>
            <person name="Tiley G.P."/>
            <person name="Fernandez-Pozo N."/>
            <person name="Barry K."/>
            <person name="Chen C."/>
            <person name="Wang M."/>
            <person name="Lipzen A."/>
            <person name="Daum C."/>
            <person name="Saski C.A."/>
            <person name="Payton A.C."/>
            <person name="Mcbreen J.C."/>
            <person name="Conrad R.E."/>
            <person name="Kollar L.M."/>
            <person name="Olsson S."/>
            <person name="Huttunen S."/>
            <person name="Landis J.B."/>
            <person name="Wickett N.J."/>
            <person name="Johnson M.G."/>
            <person name="Rensing S.A."/>
            <person name="Grimwood J."/>
            <person name="Schmutz J."/>
            <person name="Mcdaniel S.F."/>
        </authorList>
    </citation>
    <scope>NUCLEOTIDE SEQUENCE</scope>
    <source>
        <strain evidence="2">R40</strain>
    </source>
</reference>
<gene>
    <name evidence="2" type="ORF">KC19_1G285600</name>
</gene>
<keyword evidence="1" id="KW-0732">Signal</keyword>
<organism evidence="2 3">
    <name type="scientific">Ceratodon purpureus</name>
    <name type="common">Fire moss</name>
    <name type="synonym">Dicranum purpureum</name>
    <dbReference type="NCBI Taxonomy" id="3225"/>
    <lineage>
        <taxon>Eukaryota</taxon>
        <taxon>Viridiplantae</taxon>
        <taxon>Streptophyta</taxon>
        <taxon>Embryophyta</taxon>
        <taxon>Bryophyta</taxon>
        <taxon>Bryophytina</taxon>
        <taxon>Bryopsida</taxon>
        <taxon>Dicranidae</taxon>
        <taxon>Pseudoditrichales</taxon>
        <taxon>Ditrichaceae</taxon>
        <taxon>Ceratodon</taxon>
    </lineage>
</organism>
<comment type="caution">
    <text evidence="2">The sequence shown here is derived from an EMBL/GenBank/DDBJ whole genome shotgun (WGS) entry which is preliminary data.</text>
</comment>
<name>A0A8T0JD95_CERPU</name>
<feature type="chain" id="PRO_5035820953" evidence="1">
    <location>
        <begin position="23"/>
        <end position="52"/>
    </location>
</feature>
<dbReference type="EMBL" id="CM026421">
    <property type="protein sequence ID" value="KAG0592859.1"/>
    <property type="molecule type" value="Genomic_DNA"/>
</dbReference>
<evidence type="ECO:0000313" key="2">
    <source>
        <dbReference type="EMBL" id="KAG0592859.1"/>
    </source>
</evidence>
<keyword evidence="3" id="KW-1185">Reference proteome</keyword>
<sequence>MWLWVGCHLLLAILVTPEMVTSSFVKNSQADRTLSGTFICCRLCVKLTLLSG</sequence>
<feature type="signal peptide" evidence="1">
    <location>
        <begin position="1"/>
        <end position="22"/>
    </location>
</feature>
<evidence type="ECO:0000313" key="3">
    <source>
        <dbReference type="Proteomes" id="UP000822688"/>
    </source>
</evidence>
<accession>A0A8T0JD95</accession>
<dbReference type="Proteomes" id="UP000822688">
    <property type="component" value="Chromosome 1"/>
</dbReference>